<dbReference type="GO" id="GO:0005886">
    <property type="term" value="C:plasma membrane"/>
    <property type="evidence" value="ECO:0007669"/>
    <property type="project" value="TreeGrafter"/>
</dbReference>
<dbReference type="InterPro" id="IPR043428">
    <property type="entry name" value="LivM-like"/>
</dbReference>
<reference evidence="2 3" key="1">
    <citation type="submission" date="2018-08" db="EMBL/GenBank/DDBJ databases">
        <title>Recombination of ecologically and evolutionarily significant loci maintains genetic cohesion in the Pseudomonas syringae species complex.</title>
        <authorList>
            <person name="Dillon M."/>
            <person name="Thakur S."/>
            <person name="Almeida R.N.D."/>
            <person name="Weir B.S."/>
            <person name="Guttman D.S."/>
        </authorList>
    </citation>
    <scope>NUCLEOTIDE SEQUENCE [LARGE SCALE GENOMIC DNA]</scope>
    <source>
        <strain evidence="2 3">ICMP 7847</strain>
    </source>
</reference>
<gene>
    <name evidence="2" type="ORF">ALP66_05674</name>
</gene>
<sequence length="116" mass="12558">MNAMLYRETGQLASSYADERRVFRLRQDRIGLWSLLVFAFIAVPLLGNDYWFSAILIPFLVLSLAGLGLNLLTGYAGQLSLGSAAFMAVGAFAAYNLQLRVPGMPLLLGFALGGLV</sequence>
<evidence type="ECO:0000256" key="1">
    <source>
        <dbReference type="SAM" id="Phobius"/>
    </source>
</evidence>
<proteinExistence type="predicted"/>
<evidence type="ECO:0000313" key="3">
    <source>
        <dbReference type="Proteomes" id="UP000270873"/>
    </source>
</evidence>
<name>A0A658K1D5_PSEA0</name>
<dbReference type="GO" id="GO:0015658">
    <property type="term" value="F:branched-chain amino acid transmembrane transporter activity"/>
    <property type="evidence" value="ECO:0007669"/>
    <property type="project" value="InterPro"/>
</dbReference>
<feature type="transmembrane region" description="Helical" evidence="1">
    <location>
        <begin position="30"/>
        <end position="46"/>
    </location>
</feature>
<dbReference type="PANTHER" id="PTHR30482:SF20">
    <property type="entry name" value="HIGH-AFFINITY BRANCHED-CHAIN AMINO ACID TRANSPORT SYSTEM PERMEASE PROTEIN LIVM"/>
    <property type="match status" value="1"/>
</dbReference>
<organism evidence="2 3">
    <name type="scientific">Pseudomonas amygdali pv. photiniae</name>
    <dbReference type="NCBI Taxonomy" id="251724"/>
    <lineage>
        <taxon>Bacteria</taxon>
        <taxon>Pseudomonadati</taxon>
        <taxon>Pseudomonadota</taxon>
        <taxon>Gammaproteobacteria</taxon>
        <taxon>Pseudomonadales</taxon>
        <taxon>Pseudomonadaceae</taxon>
        <taxon>Pseudomonas</taxon>
        <taxon>Pseudomonas amygdali</taxon>
    </lineage>
</organism>
<dbReference type="Proteomes" id="UP000270873">
    <property type="component" value="Unassembled WGS sequence"/>
</dbReference>
<accession>A0A658K1D5</accession>
<dbReference type="AlphaFoldDB" id="A0A658K1D5"/>
<feature type="transmembrane region" description="Helical" evidence="1">
    <location>
        <begin position="79"/>
        <end position="97"/>
    </location>
</feature>
<keyword evidence="1" id="KW-1133">Transmembrane helix</keyword>
<keyword evidence="1" id="KW-0812">Transmembrane</keyword>
<dbReference type="EMBL" id="RBSP01000842">
    <property type="protein sequence ID" value="RMS41358.1"/>
    <property type="molecule type" value="Genomic_DNA"/>
</dbReference>
<feature type="transmembrane region" description="Helical" evidence="1">
    <location>
        <begin position="52"/>
        <end position="72"/>
    </location>
</feature>
<feature type="non-terminal residue" evidence="2">
    <location>
        <position position="116"/>
    </location>
</feature>
<protein>
    <submittedName>
        <fullName evidence="2">Branched-chain amino acid ABC transporter, permease protein</fullName>
    </submittedName>
</protein>
<evidence type="ECO:0000313" key="2">
    <source>
        <dbReference type="EMBL" id="RMS41358.1"/>
    </source>
</evidence>
<keyword evidence="1" id="KW-0472">Membrane</keyword>
<dbReference type="PANTHER" id="PTHR30482">
    <property type="entry name" value="HIGH-AFFINITY BRANCHED-CHAIN AMINO ACID TRANSPORT SYSTEM PERMEASE"/>
    <property type="match status" value="1"/>
</dbReference>
<comment type="caution">
    <text evidence="2">The sequence shown here is derived from an EMBL/GenBank/DDBJ whole genome shotgun (WGS) entry which is preliminary data.</text>
</comment>